<evidence type="ECO:0000313" key="9">
    <source>
        <dbReference type="EMBL" id="AEF86269.1"/>
    </source>
</evidence>
<proteinExistence type="inferred from homology"/>
<dbReference type="eggNOG" id="COG0303">
    <property type="taxonomic scope" value="Bacteria"/>
</dbReference>
<sequence>MEWISLEKAQELILSKTSPIEEIQRLPLNKALGFIAGETIHAPMDNPPFDRSPLDGFALRSGDTPTASADKPVRLRITGVVYAGGVFERPLVPGEAVRIMTGAAMPLGADCMVPLEDVRTEAGELLVFRPVKAQENYVFRGEDIPKGEPLVQEGEWLGAVHLGLLASMGMDTVPVLRAPRIGLLCTGDELTPAGQPLAPGKIYSSNDTMLSARLEEFGFHARLLPAMADDAATVAARIAAEAGNLDMFITTGAVSVGDKDIMPEVFTLLGAEQLFWRVAFKPGSAVLCGVYRNTLLLCLSGNPFASFTSFELLARPALAKLARRRDLETRRILARLKDPFLKKSPTRRFIRAKLTEPENRDLPFVSLPEGHSSGQIRSLLGCNCFVDIPAQSTALNEGSEVEVVLF</sequence>
<evidence type="ECO:0000313" key="8">
    <source>
        <dbReference type="EMBL" id="ADJ19592.1"/>
    </source>
</evidence>
<reference evidence="8" key="3">
    <citation type="journal article" date="2010" name="Environ. Microbiol.">
        <title>Selenium controls transcription of paralogous formate dehydrogenase genes in the termite gut acetogen, Treponema primitia.</title>
        <authorList>
            <person name="Matson E.G."/>
            <person name="Zhang X."/>
            <person name="Leadbetter J.R."/>
        </authorList>
    </citation>
    <scope>NUCLEOTIDE SEQUENCE</scope>
    <source>
        <strain evidence="8">ZAS-2</strain>
    </source>
</reference>
<dbReference type="AlphaFoldDB" id="D8L148"/>
<keyword evidence="4 6" id="KW-0501">Molybdenum cofactor biosynthesis</keyword>
<gene>
    <name evidence="9" type="ordered locus">TREPR_3102</name>
</gene>
<evidence type="ECO:0000259" key="7">
    <source>
        <dbReference type="SMART" id="SM00852"/>
    </source>
</evidence>
<dbReference type="Pfam" id="PF03453">
    <property type="entry name" value="MoeA_N"/>
    <property type="match status" value="1"/>
</dbReference>
<accession>D8L148</accession>
<evidence type="ECO:0000256" key="1">
    <source>
        <dbReference type="ARBA" id="ARBA00002901"/>
    </source>
</evidence>
<name>D8L148_TREPZ</name>
<dbReference type="Gene3D" id="2.40.340.10">
    <property type="entry name" value="MoeA, C-terminal, domain IV"/>
    <property type="match status" value="1"/>
</dbReference>
<dbReference type="GO" id="GO:0046872">
    <property type="term" value="F:metal ion binding"/>
    <property type="evidence" value="ECO:0007669"/>
    <property type="project" value="UniProtKB-UniRule"/>
</dbReference>
<dbReference type="Proteomes" id="UP000009223">
    <property type="component" value="Chromosome"/>
</dbReference>
<dbReference type="PANTHER" id="PTHR10192:SF5">
    <property type="entry name" value="GEPHYRIN"/>
    <property type="match status" value="1"/>
</dbReference>
<keyword evidence="6" id="KW-0460">Magnesium</keyword>
<dbReference type="CDD" id="cd00887">
    <property type="entry name" value="MoeA"/>
    <property type="match status" value="1"/>
</dbReference>
<dbReference type="InterPro" id="IPR036135">
    <property type="entry name" value="MoeA_linker/N_sf"/>
</dbReference>
<keyword evidence="6" id="KW-0500">Molybdenum</keyword>
<dbReference type="KEGG" id="tpi:TREPR_3102"/>
<dbReference type="InterPro" id="IPR036688">
    <property type="entry name" value="MoeA_C_domain_IV_sf"/>
</dbReference>
<dbReference type="SUPFAM" id="SSF63882">
    <property type="entry name" value="MoeA N-terminal region -like"/>
    <property type="match status" value="1"/>
</dbReference>
<dbReference type="Gene3D" id="3.90.105.10">
    <property type="entry name" value="Molybdopterin biosynthesis moea protein, domain 2"/>
    <property type="match status" value="1"/>
</dbReference>
<comment type="catalytic activity">
    <reaction evidence="5">
        <text>adenylyl-molybdopterin + molybdate = Mo-molybdopterin + AMP + H(+)</text>
        <dbReference type="Rhea" id="RHEA:35047"/>
        <dbReference type="ChEBI" id="CHEBI:15378"/>
        <dbReference type="ChEBI" id="CHEBI:36264"/>
        <dbReference type="ChEBI" id="CHEBI:62727"/>
        <dbReference type="ChEBI" id="CHEBI:71302"/>
        <dbReference type="ChEBI" id="CHEBI:456215"/>
        <dbReference type="EC" id="2.10.1.1"/>
    </reaction>
</comment>
<organism evidence="8">
    <name type="scientific">Treponema primitia (strain ATCC BAA-887 / DSM 12427 / ZAS-2)</name>
    <dbReference type="NCBI Taxonomy" id="545694"/>
    <lineage>
        <taxon>Bacteria</taxon>
        <taxon>Pseudomonadati</taxon>
        <taxon>Spirochaetota</taxon>
        <taxon>Spirochaetia</taxon>
        <taxon>Spirochaetales</taxon>
        <taxon>Treponemataceae</taxon>
        <taxon>Treponema</taxon>
    </lineage>
</organism>
<dbReference type="GO" id="GO:0061599">
    <property type="term" value="F:molybdopterin molybdotransferase activity"/>
    <property type="evidence" value="ECO:0007669"/>
    <property type="project" value="UniProtKB-UniRule"/>
</dbReference>
<evidence type="ECO:0000256" key="4">
    <source>
        <dbReference type="ARBA" id="ARBA00023150"/>
    </source>
</evidence>
<comment type="cofactor">
    <cofactor evidence="6">
        <name>Mg(2+)</name>
        <dbReference type="ChEBI" id="CHEBI:18420"/>
    </cofactor>
</comment>
<reference evidence="9 10" key="4">
    <citation type="journal article" date="2011" name="ISME J.">
        <title>RNA-seq reveals cooperative metabolic interactions between two termite-gut spirochete species in co-culture.</title>
        <authorList>
            <person name="Rosenthal A.Z."/>
            <person name="Matson E.G."/>
            <person name="Eldar A."/>
            <person name="Leadbetter J.R."/>
        </authorList>
    </citation>
    <scope>NUCLEOTIDE SEQUENCE [LARGE SCALE GENOMIC DNA]</scope>
    <source>
        <strain evidence="10">ATCC BAA-887 / DSM 12427 / ZAS-2</strain>
        <strain evidence="9">ZAS-2</strain>
    </source>
</reference>
<dbReference type="EC" id="2.10.1.1" evidence="6"/>
<keyword evidence="10" id="KW-1185">Reference proteome</keyword>
<keyword evidence="6" id="KW-0808">Transferase</keyword>
<reference evidence="10" key="1">
    <citation type="submission" date="2009-12" db="EMBL/GenBank/DDBJ databases">
        <title>Complete sequence of Treponema primitia strain ZAS-2.</title>
        <authorList>
            <person name="Tetu S.G."/>
            <person name="Matson E."/>
            <person name="Ren Q."/>
            <person name="Seshadri R."/>
            <person name="Elbourne L."/>
            <person name="Hassan K.A."/>
            <person name="Durkin A."/>
            <person name="Radune D."/>
            <person name="Mohamoud Y."/>
            <person name="Shay R."/>
            <person name="Jin S."/>
            <person name="Zhang X."/>
            <person name="Lucey K."/>
            <person name="Ballor N.R."/>
            <person name="Ottesen E."/>
            <person name="Rosenthal R."/>
            <person name="Allen A."/>
            <person name="Leadbetter J.R."/>
            <person name="Paulsen I.T."/>
        </authorList>
    </citation>
    <scope>NUCLEOTIDE SEQUENCE [LARGE SCALE GENOMIC DNA]</scope>
    <source>
        <strain evidence="10">ATCC BAA-887 / DSM 12427 / ZAS-2</strain>
    </source>
</reference>
<dbReference type="SUPFAM" id="SSF63867">
    <property type="entry name" value="MoeA C-terminal domain-like"/>
    <property type="match status" value="1"/>
</dbReference>
<dbReference type="Gene3D" id="2.170.190.11">
    <property type="entry name" value="Molybdopterin biosynthesis moea protein, domain 3"/>
    <property type="match status" value="1"/>
</dbReference>
<dbReference type="HOGENOM" id="CLU_010186_7_1_12"/>
<dbReference type="STRING" id="545694.TREPR_3102"/>
<dbReference type="Gene3D" id="3.40.980.10">
    <property type="entry name" value="MoaB/Mog-like domain"/>
    <property type="match status" value="1"/>
</dbReference>
<dbReference type="GO" id="GO:0005829">
    <property type="term" value="C:cytosol"/>
    <property type="evidence" value="ECO:0007669"/>
    <property type="project" value="TreeGrafter"/>
</dbReference>
<dbReference type="GO" id="GO:0006777">
    <property type="term" value="P:Mo-molybdopterin cofactor biosynthetic process"/>
    <property type="evidence" value="ECO:0007669"/>
    <property type="project" value="UniProtKB-UniRule"/>
</dbReference>
<protein>
    <recommendedName>
        <fullName evidence="6">Molybdopterin molybdenumtransferase</fullName>
        <ecNumber evidence="6">2.10.1.1</ecNumber>
    </recommendedName>
</protein>
<dbReference type="InterPro" id="IPR005111">
    <property type="entry name" value="MoeA_C_domain_IV"/>
</dbReference>
<dbReference type="UniPathway" id="UPA00344"/>
<comment type="pathway">
    <text evidence="2 6">Cofactor biosynthesis; molybdopterin biosynthesis.</text>
</comment>
<dbReference type="OrthoDB" id="9804758at2"/>
<dbReference type="InterPro" id="IPR038987">
    <property type="entry name" value="MoeA-like"/>
</dbReference>
<dbReference type="EMBL" id="FJ479768">
    <property type="protein sequence ID" value="ADJ19592.1"/>
    <property type="molecule type" value="Genomic_DNA"/>
</dbReference>
<evidence type="ECO:0000256" key="5">
    <source>
        <dbReference type="ARBA" id="ARBA00047317"/>
    </source>
</evidence>
<evidence type="ECO:0000256" key="6">
    <source>
        <dbReference type="RuleBase" id="RU365090"/>
    </source>
</evidence>
<feature type="domain" description="MoaB/Mog" evidence="7">
    <location>
        <begin position="182"/>
        <end position="320"/>
    </location>
</feature>
<evidence type="ECO:0000256" key="2">
    <source>
        <dbReference type="ARBA" id="ARBA00005046"/>
    </source>
</evidence>
<dbReference type="NCBIfam" id="NF045515">
    <property type="entry name" value="Glp_gephyrin"/>
    <property type="match status" value="1"/>
</dbReference>
<dbReference type="PANTHER" id="PTHR10192">
    <property type="entry name" value="MOLYBDOPTERIN BIOSYNTHESIS PROTEIN"/>
    <property type="match status" value="1"/>
</dbReference>
<keyword evidence="6" id="KW-0479">Metal-binding</keyword>
<dbReference type="InterPro" id="IPR001453">
    <property type="entry name" value="MoaB/Mog_dom"/>
</dbReference>
<dbReference type="RefSeq" id="WP_015707158.1">
    <property type="nucleotide sequence ID" value="NC_015578.1"/>
</dbReference>
<comment type="similarity">
    <text evidence="3 6">Belongs to the MoeA family.</text>
</comment>
<dbReference type="Pfam" id="PF03454">
    <property type="entry name" value="MoeA_C"/>
    <property type="match status" value="1"/>
</dbReference>
<dbReference type="InterPro" id="IPR036425">
    <property type="entry name" value="MoaB/Mog-like_dom_sf"/>
</dbReference>
<evidence type="ECO:0000313" key="10">
    <source>
        <dbReference type="Proteomes" id="UP000009223"/>
    </source>
</evidence>
<dbReference type="EMBL" id="CP001843">
    <property type="protein sequence ID" value="AEF86269.1"/>
    <property type="molecule type" value="Genomic_DNA"/>
</dbReference>
<dbReference type="Pfam" id="PF00994">
    <property type="entry name" value="MoCF_biosynth"/>
    <property type="match status" value="1"/>
</dbReference>
<dbReference type="SMART" id="SM00852">
    <property type="entry name" value="MoCF_biosynth"/>
    <property type="match status" value="1"/>
</dbReference>
<comment type="function">
    <text evidence="1 6">Catalyzes the insertion of molybdate into adenylated molybdopterin with the concomitant release of AMP.</text>
</comment>
<dbReference type="SUPFAM" id="SSF53218">
    <property type="entry name" value="Molybdenum cofactor biosynthesis proteins"/>
    <property type="match status" value="1"/>
</dbReference>
<reference evidence="9" key="2">
    <citation type="submission" date="2009-12" db="EMBL/GenBank/DDBJ databases">
        <authorList>
            <person name="Tetu S.G."/>
            <person name="Matson E."/>
            <person name="Ren Q."/>
            <person name="Seshadri R."/>
            <person name="Elbourne L."/>
            <person name="Hassan K.A."/>
            <person name="Durkin A."/>
            <person name="Radune D."/>
            <person name="Mohamoud Y."/>
            <person name="Shay R."/>
            <person name="Jin S."/>
            <person name="Zhang X."/>
            <person name="Lucey K."/>
            <person name="Ballor N.R."/>
            <person name="Ottesen E."/>
            <person name="Rosenthal R."/>
            <person name="Allen A."/>
            <person name="Leadbetter J.R."/>
            <person name="Paulsen I.T."/>
        </authorList>
    </citation>
    <scope>NUCLEOTIDE SEQUENCE</scope>
    <source>
        <strain evidence="9">ZAS-2</strain>
    </source>
</reference>
<dbReference type="InterPro" id="IPR005110">
    <property type="entry name" value="MoeA_linker/N"/>
</dbReference>
<evidence type="ECO:0000256" key="3">
    <source>
        <dbReference type="ARBA" id="ARBA00010763"/>
    </source>
</evidence>